<dbReference type="CDD" id="cd00124">
    <property type="entry name" value="MYSc"/>
    <property type="match status" value="1"/>
</dbReference>
<dbReference type="InterPro" id="IPR036961">
    <property type="entry name" value="Kinesin_motor_dom_sf"/>
</dbReference>
<keyword evidence="5 6" id="KW-0009">Actin-binding</keyword>
<evidence type="ECO:0000256" key="4">
    <source>
        <dbReference type="ARBA" id="ARBA00023175"/>
    </source>
</evidence>
<dbReference type="SMART" id="SM00242">
    <property type="entry name" value="MYSc"/>
    <property type="match status" value="1"/>
</dbReference>
<evidence type="ECO:0000256" key="6">
    <source>
        <dbReference type="PROSITE-ProRule" id="PRU00782"/>
    </source>
</evidence>
<feature type="compositionally biased region" description="Low complexity" evidence="7">
    <location>
        <begin position="2049"/>
        <end position="2061"/>
    </location>
</feature>
<feature type="region of interest" description="Actin-binding" evidence="6">
    <location>
        <begin position="681"/>
        <end position="703"/>
    </location>
</feature>
<evidence type="ECO:0000256" key="1">
    <source>
        <dbReference type="ARBA" id="ARBA00022741"/>
    </source>
</evidence>
<dbReference type="InterPro" id="IPR027417">
    <property type="entry name" value="P-loop_NTPase"/>
</dbReference>
<proteinExistence type="inferred from homology"/>
<feature type="region of interest" description="Disordered" evidence="7">
    <location>
        <begin position="188"/>
        <end position="244"/>
    </location>
</feature>
<dbReference type="Pfam" id="PF00063">
    <property type="entry name" value="Myosin_head"/>
    <property type="match status" value="1"/>
</dbReference>
<feature type="binding site" evidence="6">
    <location>
        <begin position="161"/>
        <end position="168"/>
    </location>
    <ligand>
        <name>ATP</name>
        <dbReference type="ChEBI" id="CHEBI:30616"/>
    </ligand>
</feature>
<dbReference type="Proteomes" id="UP001189429">
    <property type="component" value="Unassembled WGS sequence"/>
</dbReference>
<name>A0ABN9WM52_9DINO</name>
<evidence type="ECO:0000259" key="8">
    <source>
        <dbReference type="PROSITE" id="PS51456"/>
    </source>
</evidence>
<feature type="compositionally biased region" description="Low complexity" evidence="7">
    <location>
        <begin position="2018"/>
        <end position="2040"/>
    </location>
</feature>
<keyword evidence="4 6" id="KW-0505">Motor protein</keyword>
<reference evidence="9" key="1">
    <citation type="submission" date="2023-10" db="EMBL/GenBank/DDBJ databases">
        <authorList>
            <person name="Chen Y."/>
            <person name="Shah S."/>
            <person name="Dougan E. K."/>
            <person name="Thang M."/>
            <person name="Chan C."/>
        </authorList>
    </citation>
    <scope>NUCLEOTIDE SEQUENCE [LARGE SCALE GENOMIC DNA]</scope>
</reference>
<sequence>MLEEAYWVRHPELVWAPATPEGGREDAQSPRAQRFLVFGTADAFEGKSLVPDKKGTDDKLARVKGSQLQGVADVCLLEEVNDGALLHTVRTRYRRDEIYTYVSQMLIAVNPFRWLPIYSNETMQTFLTAGSTSSMDPHIFGTGFNAFRGLKESAQAVLVSGESGAGKTESAKLIIKYVAQAATGHHGMVPDGGAAGQAAATRPSSPSAANAGVEAWSGRSEGQPLGEHGRSGDPRTEAASSDAAGVGGIEDKIMGVNPVLESFGNATTERNNNSSRFGKWTQIGMSQDLRIRGCSITDYLLELTRVCGQGPRDRNYHIFFQLIQARGDSELSEYNFGKCDDYLYLKGARHEASGIDDKEWFRETKKAFSQLGFSHEVQMEIFRITMGVLSLGNIQYTDQDVGGADGSAFVDQAPVEEAAKLFGMNPEQLSMPLLQKIKQGKASIITVPRNAKDASATRDSIARLLYGRLFKWLVAEINKSLGDCESASTFFGVLDIAGFESFARNDLEQLFINYANELLQQHFNNAFFKMELDQYKAEGLDCSEDLSYKDNSDIVELLKTKGGIFQSLDEETTLASGKAENFVSKISRAHADHPRMVVPKIKKKFPAFGIQHFAGTVEYTCEGFLEKNADSIPAEAPDLLKGSTIGILRDLGEQLRQEAEDSSNQKGAKKKTVSIMFQKSLEMLMGKIEEAQPNFIRCVKPNAEKVASKFTSQLVLEQLLYSGVFEAVHIRQSGFSTRLPFDAFLTLYVMLARVDNPEDCTSCGGSGCCFCKLPDEADNKHKCWQCYNVGCKSSGVVCDCPAGPRLKDMLRGRGSTHVLKVLEKLCEGPDAKRGMAVGKSRVFLKKRAHDALERMRDQIFRDAQALFEEIRQELEQAIQARQIDALTAAIASAEAKGFEECDLCDQARGVLFEEQNARLFAELKAGLEAAIGTGDVDALQSAIEQAEQHVAFKDGSLQAAREALHELGRADRAAAALREALRAPALEGLQAALEEAEAAGLGGGLLQEGRAALERQAQERRAALAQEEARAKIRALGSPPWELAELEAALEQGRAAGLEDAELEGVQRQVGELQARAEARERLAEAAQGPDEERFRRAEQQAAAAGLEERDRVPYLLQFAAALGEAERLRAAITLAEELGGSAGEGEWLSRAREALQVSEERDHVLRALSDAIALGDLQALRDGVRQAESLGVPAPRLGDAREALAHEEGREAARRQIQEALSARDLDALHAALGRGREAGLCQAELATAAAILHREGRRAAALAAMKKRAEAGRINTAALKRAVDESREAGVAPEEIARCHLVLALALREVATVRAAVEEADACGLDGGELERARCTLELLEAVQDQSVQGLKEAIGGGEFCGVDRALLDLARDELALAERKQEARSHLSRALGTPEERELKAALEHGRRAQLDEAELREVRAAYHAERRKAAARRNLEETVDNPVESAAFQTAMAEGVEAGLDIAELEGFSARADRARQVHDAVAALQRAMGGEGSPEGGRAVRVQRIQDAVELAEEVGVPEEEVARAKRRLELEQHGLVREREQCEDLLNSAAREQNPAALRAAISQAEGLQTPDSLGVDQSLLRRARAALAQTDRKAAVIASVQEAIRSDDARLLHVAIAEGAEWDVEPSLVAEAEGALASLRRRDAARDALDRALQSEDVSALADALADGRSAGLGEAELREVKLRLGAEQRKAAAVRGLQQAIMGRQHRALRCALAECRAVGACEDSAGAQLVAEAERALALELGTLGEKEQVDAAVRSGSKEALLEAVARARAVGLSDVHLQEALGALRGIEAKEQRWKEMKETLEEAVASRDIACLCAALSECRATSFDAPEVQAAEAVLRVEQMKERARAGLGAAAQERDEQALLRLLLEAQRQGLSEEDVAEVRARLGPEERRALARAGLRAAREQRGAAALAAAIAEGAASGLEEPALAEARGLLVREKAREQKHAALLEAMGRRDPDELGVAIAEAGAHGADDDVLDAARAIREAEARKAAARGRLFLATGRLSGPAAAAPRQEAPPYMDSPGLLGAPGAPGGLGTARPCSPPAAGSARAPPPSPGRLAPSAVPLGELQDALAEGEAAGLGPAELQQARDALRAETLRLLEEGDRRYPMVRDALLGPARELAFELACCSLQSVGRGGAPQKARETPPVFDADCSEAYTQLVQGMWLAKRGTILSELCANLRTCAISKDGKPLGVESVGKKQLLRLCMELQPRYRHMFSSDQVNRFPLMLLCMVLYTQQDVDIDRMMLFPDCPTGLSEERERSYAQYRDRTKAAKEERNPMVASSISWAAWASWGFISTGRPNSMENWNQKEWTFVQARLETWVKLMCVLSAIQPRLAESRTVTRSLVGMADGALDYLRRRRPGETLFWAPPLSASLDEEDHVRPDSLLVAERSVVFRIAGVTQGLELFRSSQYPGEREVLGRGKSTHTHRHRPRTVGSQEYIDGEGWAAEAKTENRLEHRGDPGRCVYVFVTAPPAPVHGVPCPVQDLRRRQFSEPSGRLRPRPPVPCLPN</sequence>
<evidence type="ECO:0000313" key="9">
    <source>
        <dbReference type="EMBL" id="CAK0887677.1"/>
    </source>
</evidence>
<keyword evidence="1 6" id="KW-0547">Nucleotide-binding</keyword>
<keyword evidence="10" id="KW-1185">Reference proteome</keyword>
<dbReference type="PRINTS" id="PR00193">
    <property type="entry name" value="MYOSINHEAVY"/>
</dbReference>
<dbReference type="EMBL" id="CAUYUJ010018971">
    <property type="protein sequence ID" value="CAK0887677.1"/>
    <property type="molecule type" value="Genomic_DNA"/>
</dbReference>
<dbReference type="Gene3D" id="1.10.10.820">
    <property type="match status" value="1"/>
</dbReference>
<keyword evidence="3 6" id="KW-0518">Myosin</keyword>
<dbReference type="SUPFAM" id="SSF52540">
    <property type="entry name" value="P-loop containing nucleoside triphosphate hydrolases"/>
    <property type="match status" value="1"/>
</dbReference>
<evidence type="ECO:0000256" key="7">
    <source>
        <dbReference type="SAM" id="MobiDB-lite"/>
    </source>
</evidence>
<dbReference type="PROSITE" id="PS51456">
    <property type="entry name" value="MYOSIN_MOTOR"/>
    <property type="match status" value="1"/>
</dbReference>
<evidence type="ECO:0000313" key="10">
    <source>
        <dbReference type="Proteomes" id="UP001189429"/>
    </source>
</evidence>
<accession>A0ABN9WM52</accession>
<comment type="caution">
    <text evidence="9">The sequence shown here is derived from an EMBL/GenBank/DDBJ whole genome shotgun (WGS) entry which is preliminary data.</text>
</comment>
<evidence type="ECO:0000256" key="2">
    <source>
        <dbReference type="ARBA" id="ARBA00022840"/>
    </source>
</evidence>
<dbReference type="Gene3D" id="1.20.120.720">
    <property type="entry name" value="Myosin VI head, motor domain, U50 subdomain"/>
    <property type="match status" value="1"/>
</dbReference>
<organism evidence="9 10">
    <name type="scientific">Prorocentrum cordatum</name>
    <dbReference type="NCBI Taxonomy" id="2364126"/>
    <lineage>
        <taxon>Eukaryota</taxon>
        <taxon>Sar</taxon>
        <taxon>Alveolata</taxon>
        <taxon>Dinophyceae</taxon>
        <taxon>Prorocentrales</taxon>
        <taxon>Prorocentraceae</taxon>
        <taxon>Prorocentrum</taxon>
    </lineage>
</organism>
<dbReference type="InterPro" id="IPR001609">
    <property type="entry name" value="Myosin_head_motor_dom-like"/>
</dbReference>
<feature type="compositionally biased region" description="Low complexity" evidence="7">
    <location>
        <begin position="198"/>
        <end position="211"/>
    </location>
</feature>
<comment type="similarity">
    <text evidence="6">Belongs to the TRAFAC class myosin-kinesin ATPase superfamily. Myosin family.</text>
</comment>
<evidence type="ECO:0000256" key="3">
    <source>
        <dbReference type="ARBA" id="ARBA00023123"/>
    </source>
</evidence>
<feature type="domain" description="Myosin motor" evidence="8">
    <location>
        <begin position="69"/>
        <end position="857"/>
    </location>
</feature>
<feature type="region of interest" description="Disordered" evidence="7">
    <location>
        <begin position="2016"/>
        <end position="2074"/>
    </location>
</feature>
<dbReference type="PANTHER" id="PTHR13140:SF550">
    <property type="entry name" value="MYOSIN-IIIB ISOFORM X1"/>
    <property type="match status" value="1"/>
</dbReference>
<evidence type="ECO:0000256" key="5">
    <source>
        <dbReference type="ARBA" id="ARBA00023203"/>
    </source>
</evidence>
<dbReference type="PANTHER" id="PTHR13140">
    <property type="entry name" value="MYOSIN"/>
    <property type="match status" value="1"/>
</dbReference>
<dbReference type="Gene3D" id="1.20.5.4820">
    <property type="match status" value="1"/>
</dbReference>
<gene>
    <name evidence="9" type="ORF">PCOR1329_LOCUS68661</name>
</gene>
<keyword evidence="2 6" id="KW-0067">ATP-binding</keyword>
<feature type="compositionally biased region" description="Basic and acidic residues" evidence="7">
    <location>
        <begin position="227"/>
        <end position="236"/>
    </location>
</feature>
<dbReference type="Gene3D" id="1.20.58.530">
    <property type="match status" value="1"/>
</dbReference>
<dbReference type="Gene3D" id="3.40.850.10">
    <property type="entry name" value="Kinesin motor domain"/>
    <property type="match status" value="2"/>
</dbReference>
<protein>
    <recommendedName>
        <fullName evidence="8">Myosin motor domain-containing protein</fullName>
    </recommendedName>
</protein>